<dbReference type="EMBL" id="PJRP01000017">
    <property type="protein sequence ID" value="PLP97538.1"/>
    <property type="molecule type" value="Genomic_DNA"/>
</dbReference>
<reference evidence="1 2" key="1">
    <citation type="submission" date="2017-12" db="EMBL/GenBank/DDBJ databases">
        <title>Genome sequence of the active heterotrophic nitrifier-denitrifier, Cupriavidus pauculus UM1.</title>
        <authorList>
            <person name="Putonti C."/>
            <person name="Castignetti D."/>
        </authorList>
    </citation>
    <scope>NUCLEOTIDE SEQUENCE [LARGE SCALE GENOMIC DNA]</scope>
    <source>
        <strain evidence="1 2">UM1</strain>
    </source>
</reference>
<sequence length="172" mass="19465">MISSFPRSEKRLPRLYLASPLFILAAVALTGCASPNWRSVVPGENAAELRATLGAPREIYLLPDGSRRWFYPAPGQTRWAADIDHSGLVVSVRQMLSAEEFGRARIGEWTTRDVLTRFGTPDETSHFPLMHREVWSYRFAQDSMAFATMHFYFDPAGVLRLTQVIPDFLMDA</sequence>
<evidence type="ECO:0000313" key="2">
    <source>
        <dbReference type="Proteomes" id="UP000234341"/>
    </source>
</evidence>
<accession>A0A2N5C5R4</accession>
<name>A0A2N5C5R4_9BURK</name>
<dbReference type="OrthoDB" id="8962020at2"/>
<organism evidence="1 2">
    <name type="scientific">Cupriavidus pauculus</name>
    <dbReference type="NCBI Taxonomy" id="82633"/>
    <lineage>
        <taxon>Bacteria</taxon>
        <taxon>Pseudomonadati</taxon>
        <taxon>Pseudomonadota</taxon>
        <taxon>Betaproteobacteria</taxon>
        <taxon>Burkholderiales</taxon>
        <taxon>Burkholderiaceae</taxon>
        <taxon>Cupriavidus</taxon>
    </lineage>
</organism>
<gene>
    <name evidence="1" type="ORF">CYJ10_27315</name>
</gene>
<dbReference type="AlphaFoldDB" id="A0A2N5C5R4"/>
<proteinExistence type="predicted"/>
<protein>
    <submittedName>
        <fullName evidence="1">Dethiobiotin synthetase</fullName>
    </submittedName>
</protein>
<dbReference type="RefSeq" id="WP_101684562.1">
    <property type="nucleotide sequence ID" value="NZ_PJRP01000017.1"/>
</dbReference>
<evidence type="ECO:0000313" key="1">
    <source>
        <dbReference type="EMBL" id="PLP97538.1"/>
    </source>
</evidence>
<dbReference type="PROSITE" id="PS51257">
    <property type="entry name" value="PROKAR_LIPOPROTEIN"/>
    <property type="match status" value="1"/>
</dbReference>
<dbReference type="Proteomes" id="UP000234341">
    <property type="component" value="Unassembled WGS sequence"/>
</dbReference>
<comment type="caution">
    <text evidence="1">The sequence shown here is derived from an EMBL/GenBank/DDBJ whole genome shotgun (WGS) entry which is preliminary data.</text>
</comment>